<accession>A0A1Q3B3U4</accession>
<name>A0A1Q3B3U4_CEPFO</name>
<dbReference type="PANTHER" id="PTHR33790">
    <property type="entry name" value="OS05G0344200 PROTEIN"/>
    <property type="match status" value="1"/>
</dbReference>
<dbReference type="EMBL" id="BDDD01000258">
    <property type="protein sequence ID" value="GAV62452.1"/>
    <property type="molecule type" value="Genomic_DNA"/>
</dbReference>
<reference evidence="2" key="1">
    <citation type="submission" date="2016-04" db="EMBL/GenBank/DDBJ databases">
        <title>Cephalotus genome sequencing.</title>
        <authorList>
            <person name="Fukushima K."/>
            <person name="Hasebe M."/>
            <person name="Fang X."/>
        </authorList>
    </citation>
    <scope>NUCLEOTIDE SEQUENCE [LARGE SCALE GENOMIC DNA]</scope>
    <source>
        <strain evidence="2">cv. St1</strain>
    </source>
</reference>
<sequence>MDVISRGASSPMSSSTLNPDAPMFVPMAYRTVEDFSDEWWALVKSSPWFRDYWLQERFHDPQPDPYFSDIDDYALAQDLASLLAVGDDDHYHYTTITKGEEEKRGCNKDLVAFRAFKWQRGRVIAPRFAEKAPKIVSVKVSPRTIQQPRLKGAVSRF</sequence>
<dbReference type="Proteomes" id="UP000187406">
    <property type="component" value="Unassembled WGS sequence"/>
</dbReference>
<evidence type="ECO:0000313" key="2">
    <source>
        <dbReference type="Proteomes" id="UP000187406"/>
    </source>
</evidence>
<proteinExistence type="predicted"/>
<protein>
    <submittedName>
        <fullName evidence="1">Uncharacterized protein</fullName>
    </submittedName>
</protein>
<dbReference type="InterPro" id="IPR040414">
    <property type="entry name" value="CID1/CID2"/>
</dbReference>
<dbReference type="FunCoup" id="A0A1Q3B3U4">
    <property type="interactions" value="807"/>
</dbReference>
<dbReference type="STRING" id="3775.A0A1Q3B3U4"/>
<comment type="caution">
    <text evidence="1">The sequence shown here is derived from an EMBL/GenBank/DDBJ whole genome shotgun (WGS) entry which is preliminary data.</text>
</comment>
<dbReference type="PANTHER" id="PTHR33790:SF1">
    <property type="entry name" value="PROTEIN EARLY RESPONSIVE TO DEHYDRATION 15"/>
    <property type="match status" value="1"/>
</dbReference>
<gene>
    <name evidence="1" type="ORF">CFOL_v3_05975</name>
</gene>
<evidence type="ECO:0000313" key="1">
    <source>
        <dbReference type="EMBL" id="GAV62452.1"/>
    </source>
</evidence>
<organism evidence="1 2">
    <name type="scientific">Cephalotus follicularis</name>
    <name type="common">Albany pitcher plant</name>
    <dbReference type="NCBI Taxonomy" id="3775"/>
    <lineage>
        <taxon>Eukaryota</taxon>
        <taxon>Viridiplantae</taxon>
        <taxon>Streptophyta</taxon>
        <taxon>Embryophyta</taxon>
        <taxon>Tracheophyta</taxon>
        <taxon>Spermatophyta</taxon>
        <taxon>Magnoliopsida</taxon>
        <taxon>eudicotyledons</taxon>
        <taxon>Gunneridae</taxon>
        <taxon>Pentapetalae</taxon>
        <taxon>rosids</taxon>
        <taxon>fabids</taxon>
        <taxon>Oxalidales</taxon>
        <taxon>Cephalotaceae</taxon>
        <taxon>Cephalotus</taxon>
    </lineage>
</organism>
<keyword evidence="2" id="KW-1185">Reference proteome</keyword>
<dbReference type="OrthoDB" id="1918588at2759"/>
<dbReference type="AlphaFoldDB" id="A0A1Q3B3U4"/>
<dbReference type="InParanoid" id="A0A1Q3B3U4"/>